<organism evidence="1">
    <name type="scientific">uncultured Adhaeribacter sp</name>
    <dbReference type="NCBI Taxonomy" id="448109"/>
    <lineage>
        <taxon>Bacteria</taxon>
        <taxon>Pseudomonadati</taxon>
        <taxon>Bacteroidota</taxon>
        <taxon>Cytophagia</taxon>
        <taxon>Cytophagales</taxon>
        <taxon>Hymenobacteraceae</taxon>
        <taxon>Adhaeribacter</taxon>
        <taxon>environmental samples</taxon>
    </lineage>
</organism>
<protein>
    <recommendedName>
        <fullName evidence="2">Outer membrane lipoprotein-sorting protein</fullName>
    </recommendedName>
</protein>
<evidence type="ECO:0008006" key="2">
    <source>
        <dbReference type="Google" id="ProtNLM"/>
    </source>
</evidence>
<dbReference type="EMBL" id="CADCTJ010000538">
    <property type="protein sequence ID" value="CAA9247962.1"/>
    <property type="molecule type" value="Genomic_DNA"/>
</dbReference>
<gene>
    <name evidence="1" type="ORF">AVDCRST_MAG95-1732</name>
</gene>
<sequence>MKLTRQTLPLSLMVILTIFQMCQPKETETKGNPPMEGFNATGSDPKAIQIADSVMAAVGGRQNWDDTRYISWVFFGSRKLLWDKHTGDVRIENLKDDTKTLVNINTGKGKVFRNGAEVTQPDSLAKYLQEGKEAWINDSYWLVMPFKLKDSGVTLKYLGEEKLATGPETDVLQLTYQNVGVTPENKYKVYVDKQNHLVAQWAYYKAAQDSVPAFTMPWLDYQTYGKIKLSGDRGDAKLTDIQVLEEVPATAFTSFDAVELGKK</sequence>
<name>A0A6J4IBL5_9BACT</name>
<accession>A0A6J4IBL5</accession>
<reference evidence="1" key="1">
    <citation type="submission" date="2020-02" db="EMBL/GenBank/DDBJ databases">
        <authorList>
            <person name="Meier V. D."/>
        </authorList>
    </citation>
    <scope>NUCLEOTIDE SEQUENCE</scope>
    <source>
        <strain evidence="1">AVDCRST_MAG95</strain>
    </source>
</reference>
<evidence type="ECO:0000313" key="1">
    <source>
        <dbReference type="EMBL" id="CAA9247962.1"/>
    </source>
</evidence>
<dbReference type="AlphaFoldDB" id="A0A6J4IBL5"/>
<proteinExistence type="predicted"/>